<name>A0A146FVY7_ASPKA</name>
<organism evidence="3 4">
    <name type="scientific">Aspergillus kawachii</name>
    <name type="common">White koji mold</name>
    <name type="synonym">Aspergillus awamori var. kawachi</name>
    <dbReference type="NCBI Taxonomy" id="1069201"/>
    <lineage>
        <taxon>Eukaryota</taxon>
        <taxon>Fungi</taxon>
        <taxon>Dikarya</taxon>
        <taxon>Ascomycota</taxon>
        <taxon>Pezizomycotina</taxon>
        <taxon>Eurotiomycetes</taxon>
        <taxon>Eurotiomycetidae</taxon>
        <taxon>Eurotiales</taxon>
        <taxon>Aspergillaceae</taxon>
        <taxon>Aspergillus</taxon>
        <taxon>Aspergillus subgen. Circumdati</taxon>
    </lineage>
</organism>
<protein>
    <submittedName>
        <fullName evidence="3">Similar to An15g03240</fullName>
    </submittedName>
</protein>
<dbReference type="VEuPathDB" id="FungiDB:ASPFODRAFT_135610"/>
<reference evidence="4" key="2">
    <citation type="submission" date="2016-02" db="EMBL/GenBank/DDBJ databases">
        <title>Genome sequencing of Aspergillus luchuensis NBRC 4314.</title>
        <authorList>
            <person name="Yamada O."/>
        </authorList>
    </citation>
    <scope>NUCLEOTIDE SEQUENCE [LARGE SCALE GENOMIC DNA]</scope>
    <source>
        <strain evidence="4">RIB 2604</strain>
    </source>
</reference>
<accession>A0A146FVY7</accession>
<gene>
    <name evidence="3" type="ORF">RIB2604_03000170</name>
</gene>
<evidence type="ECO:0000256" key="1">
    <source>
        <dbReference type="SAM" id="Coils"/>
    </source>
</evidence>
<feature type="compositionally biased region" description="Low complexity" evidence="2">
    <location>
        <begin position="560"/>
        <end position="569"/>
    </location>
</feature>
<feature type="compositionally biased region" description="Polar residues" evidence="2">
    <location>
        <begin position="570"/>
        <end position="585"/>
    </location>
</feature>
<feature type="compositionally biased region" description="Basic residues" evidence="2">
    <location>
        <begin position="609"/>
        <end position="622"/>
    </location>
</feature>
<evidence type="ECO:0000256" key="2">
    <source>
        <dbReference type="SAM" id="MobiDB-lite"/>
    </source>
</evidence>
<sequence length="667" mass="74016">MFHSNIFCRRRILERLRSIHLIRGATTYYAPIIRGGERKPGPATEGETRRAGYDDSETRAALIDSLIGNGRPANVSPLTAESAVEIPLDFCGQVCALTLVHLATSRGLTAIRSFKAWVPTCFPLMSTVMDLSRLTRPAILCQCSRCSSSLAALENEWAKLSNSYSIVAGWLSVELHRISISSEKKQIPHSSELSTLRGRILQEISCKLCQQKLGVLCSLDNGPNIFWKLSKVSFREIVTMRTVEPVFKDGSLERILCPTPPSRQDRTPVHVGALVPTTSTELDPYNLSMEQQIQHQGLSLDHITSSVSNLHDTMSELKNAFTALRIELNGPGRFTSDMGTPASKDMMIATVLKELRSKADEIERLKLENEALKLKNRYAEEQTLKQAQPPPPPHLYADTTILAEVRSPGLLQGSRKRPWPDSFPSGRTQPIGDSFDEDSSDSIADFSLEDASLPPVKIPLKDSTSMSTTDKTTHEPTPSGSPKLHIESNSQRQQQQQQQTPNHDNDLNNHHDNNSATSHREAIVKRPRLSQSTDKPTTSGRRPGRPPRKSFSQTAKPDITTTTTTTTTTNNQSPKSTPLTEQNGNAHKDSQFDESSPSDTRTTKENRPAHSRSLRSRSRPPSRRQSAAANADSRPLEPEQTAQNGITPPPYYLLALRWRHLFDSSAH</sequence>
<evidence type="ECO:0000313" key="3">
    <source>
        <dbReference type="EMBL" id="GAT29487.1"/>
    </source>
</evidence>
<dbReference type="AlphaFoldDB" id="A0A146FVY7"/>
<dbReference type="Proteomes" id="UP000075230">
    <property type="component" value="Unassembled WGS sequence"/>
</dbReference>
<reference evidence="3 4" key="1">
    <citation type="journal article" date="2016" name="DNA Res.">
        <title>Genome sequence of Aspergillus luchuensis NBRC 4314.</title>
        <authorList>
            <person name="Yamada O."/>
            <person name="Machida M."/>
            <person name="Hosoyama A."/>
            <person name="Goto M."/>
            <person name="Takahashi T."/>
            <person name="Futagami T."/>
            <person name="Yamagata Y."/>
            <person name="Takeuchi M."/>
            <person name="Kobayashi T."/>
            <person name="Koike H."/>
            <person name="Abe K."/>
            <person name="Asai K."/>
            <person name="Arita M."/>
            <person name="Fujita N."/>
            <person name="Fukuda K."/>
            <person name="Higa K."/>
            <person name="Horikawa H."/>
            <person name="Ishikawa T."/>
            <person name="Jinno K."/>
            <person name="Kato Y."/>
            <person name="Kirimura K."/>
            <person name="Mizutani O."/>
            <person name="Nakasone K."/>
            <person name="Sano M."/>
            <person name="Shiraishi Y."/>
            <person name="Tsukahara M."/>
            <person name="Gomi K."/>
        </authorList>
    </citation>
    <scope>NUCLEOTIDE SEQUENCE [LARGE SCALE GENOMIC DNA]</scope>
    <source>
        <strain evidence="3 4">RIB 2604</strain>
    </source>
</reference>
<proteinExistence type="predicted"/>
<dbReference type="EMBL" id="BCWF01000029">
    <property type="protein sequence ID" value="GAT29487.1"/>
    <property type="molecule type" value="Genomic_DNA"/>
</dbReference>
<keyword evidence="1" id="KW-0175">Coiled coil</keyword>
<feature type="region of interest" description="Disordered" evidence="2">
    <location>
        <begin position="410"/>
        <end position="647"/>
    </location>
</feature>
<feature type="compositionally biased region" description="Basic and acidic residues" evidence="2">
    <location>
        <begin position="503"/>
        <end position="524"/>
    </location>
</feature>
<comment type="caution">
    <text evidence="3">The sequence shown here is derived from an EMBL/GenBank/DDBJ whole genome shotgun (WGS) entry which is preliminary data.</text>
</comment>
<feature type="compositionally biased region" description="Low complexity" evidence="2">
    <location>
        <begin position="461"/>
        <end position="470"/>
    </location>
</feature>
<feature type="coiled-coil region" evidence="1">
    <location>
        <begin position="348"/>
        <end position="384"/>
    </location>
</feature>
<evidence type="ECO:0000313" key="4">
    <source>
        <dbReference type="Proteomes" id="UP000075230"/>
    </source>
</evidence>